<feature type="repeat" description="ANK" evidence="3">
    <location>
        <begin position="940"/>
        <end position="972"/>
    </location>
</feature>
<gene>
    <name evidence="6" type="ORF">MCOR_38151</name>
</gene>
<dbReference type="EMBL" id="CACVKT020006934">
    <property type="protein sequence ID" value="CAC5404353.1"/>
    <property type="molecule type" value="Genomic_DNA"/>
</dbReference>
<feature type="domain" description="Novel STAND NTPase 3" evidence="5">
    <location>
        <begin position="269"/>
        <end position="417"/>
    </location>
</feature>
<feature type="repeat" description="ANK" evidence="3">
    <location>
        <begin position="907"/>
        <end position="939"/>
    </location>
</feature>
<keyword evidence="4" id="KW-0472">Membrane</keyword>
<feature type="repeat" description="ANK" evidence="3">
    <location>
        <begin position="674"/>
        <end position="706"/>
    </location>
</feature>
<proteinExistence type="predicted"/>
<accession>A0A6J8D6K0</accession>
<dbReference type="SUPFAM" id="SSF48403">
    <property type="entry name" value="Ankyrin repeat"/>
    <property type="match status" value="1"/>
</dbReference>
<dbReference type="InterPro" id="IPR049050">
    <property type="entry name" value="nSTAND3"/>
</dbReference>
<keyword evidence="2 3" id="KW-0040">ANK repeat</keyword>
<dbReference type="OrthoDB" id="6084350at2759"/>
<dbReference type="Pfam" id="PF13637">
    <property type="entry name" value="Ank_4"/>
    <property type="match status" value="2"/>
</dbReference>
<dbReference type="InterPro" id="IPR036770">
    <property type="entry name" value="Ankyrin_rpt-contain_sf"/>
</dbReference>
<reference evidence="6 7" key="1">
    <citation type="submission" date="2020-06" db="EMBL/GenBank/DDBJ databases">
        <authorList>
            <person name="Li R."/>
            <person name="Bekaert M."/>
        </authorList>
    </citation>
    <scope>NUCLEOTIDE SEQUENCE [LARGE SCALE GENOMIC DNA]</scope>
    <source>
        <strain evidence="7">wild</strain>
    </source>
</reference>
<dbReference type="Proteomes" id="UP000507470">
    <property type="component" value="Unassembled WGS sequence"/>
</dbReference>
<feature type="repeat" description="ANK" evidence="3">
    <location>
        <begin position="808"/>
        <end position="840"/>
    </location>
</feature>
<evidence type="ECO:0000313" key="6">
    <source>
        <dbReference type="EMBL" id="CAC5404353.1"/>
    </source>
</evidence>
<evidence type="ECO:0000256" key="1">
    <source>
        <dbReference type="ARBA" id="ARBA00022737"/>
    </source>
</evidence>
<name>A0A6J8D6K0_MYTCO</name>
<dbReference type="InterPro" id="IPR002110">
    <property type="entry name" value="Ankyrin_rpt"/>
</dbReference>
<dbReference type="Pfam" id="PF12796">
    <property type="entry name" value="Ank_2"/>
    <property type="match status" value="2"/>
</dbReference>
<dbReference type="PROSITE" id="PS50088">
    <property type="entry name" value="ANK_REPEAT"/>
    <property type="match status" value="10"/>
</dbReference>
<evidence type="ECO:0000256" key="2">
    <source>
        <dbReference type="ARBA" id="ARBA00023043"/>
    </source>
</evidence>
<dbReference type="Gene3D" id="1.25.40.20">
    <property type="entry name" value="Ankyrin repeat-containing domain"/>
    <property type="match status" value="3"/>
</dbReference>
<dbReference type="SUPFAM" id="SSF52540">
    <property type="entry name" value="P-loop containing nucleoside triphosphate hydrolases"/>
    <property type="match status" value="2"/>
</dbReference>
<dbReference type="InterPro" id="IPR027417">
    <property type="entry name" value="P-loop_NTPase"/>
</dbReference>
<dbReference type="SMART" id="SM00248">
    <property type="entry name" value="ANK"/>
    <property type="match status" value="10"/>
</dbReference>
<feature type="repeat" description="ANK" evidence="3">
    <location>
        <begin position="708"/>
        <end position="740"/>
    </location>
</feature>
<dbReference type="Pfam" id="PF20720">
    <property type="entry name" value="nSTAND3"/>
    <property type="match status" value="1"/>
</dbReference>
<feature type="repeat" description="ANK" evidence="3">
    <location>
        <begin position="874"/>
        <end position="906"/>
    </location>
</feature>
<evidence type="ECO:0000313" key="7">
    <source>
        <dbReference type="Proteomes" id="UP000507470"/>
    </source>
</evidence>
<organism evidence="6 7">
    <name type="scientific">Mytilus coruscus</name>
    <name type="common">Sea mussel</name>
    <dbReference type="NCBI Taxonomy" id="42192"/>
    <lineage>
        <taxon>Eukaryota</taxon>
        <taxon>Metazoa</taxon>
        <taxon>Spiralia</taxon>
        <taxon>Lophotrochozoa</taxon>
        <taxon>Mollusca</taxon>
        <taxon>Bivalvia</taxon>
        <taxon>Autobranchia</taxon>
        <taxon>Pteriomorphia</taxon>
        <taxon>Mytilida</taxon>
        <taxon>Mytiloidea</taxon>
        <taxon>Mytilidae</taxon>
        <taxon>Mytilinae</taxon>
        <taxon>Mytilus</taxon>
    </lineage>
</organism>
<feature type="repeat" description="ANK" evidence="3">
    <location>
        <begin position="741"/>
        <end position="773"/>
    </location>
</feature>
<evidence type="ECO:0000256" key="4">
    <source>
        <dbReference type="SAM" id="Phobius"/>
    </source>
</evidence>
<dbReference type="GO" id="GO:0005737">
    <property type="term" value="C:cytoplasm"/>
    <property type="evidence" value="ECO:0007669"/>
    <property type="project" value="TreeGrafter"/>
</dbReference>
<dbReference type="AlphaFoldDB" id="A0A6J8D6K0"/>
<keyword evidence="4" id="KW-1133">Transmembrane helix</keyword>
<keyword evidence="7" id="KW-1185">Reference proteome</keyword>
<feature type="repeat" description="ANK" evidence="3">
    <location>
        <begin position="775"/>
        <end position="807"/>
    </location>
</feature>
<feature type="repeat" description="ANK" evidence="3">
    <location>
        <begin position="841"/>
        <end position="873"/>
    </location>
</feature>
<sequence>MRINGKHGMLQSFIQQYTIIMFTVTMVIAVNKPTFKCPDPAQWKFRAKRICNDTEKYICLFDENGQRDEEFCGSWPDFENPGYKQILLGGTTRKPCSEYRYQPFTFWTNGSSKCVYKKTSCTQEGQVIYNNGTAQSDRTCRCDYTNNYDFQVKPRNNCFCVPTVEDCSCYVKPCPAGSRLTPDYECLDESKWKLSFFSCPEIKKDSIDDKDEMSTIISTYGYETPSDSVALPSVLATVLCIAAVCVLVSNLQEQVIIKWRKQNENLEVTHASTQVLNTVKTHGFVILSGPPGSGKSAIAYNTAFWLEKEEAFKLLPVLYPEEIRKYLLPETKQVFVIDDPVGKYTVNDSCIQRWKNEETFIKQTFTDRSNTKLILTCRSYIYKSGFSRILNFSPVHYDLLSDNLKMTVGEREKIYHKYDIPMIPDLKEDTIMMYDFFPLLCALYSTQEDKTMYFVNPYKILREEMKNIKEKSDIAFLALALLVVQDNNIDRQLLSLENNTIKELLNNLCNECGFKYFPSTTVLLSALSDLNGTYIKEKDDRFTCNHDKLFQNLSFIIGSGIIHCLLKYGSSTFLSNRLQFASLQQKHDELIILVKPEQEKFYLQRLLSDMRNGYHRSVFTGIQVKYLPFRNKLKECLQDLPANDLKCDDNNSTPLHVVSEQVEDKKTLEITDNGDLTPFDAASSNGDSSTLALLLRYGAKVNRKDKKMNRTALQRACENGNYNTVTFLLTKKADVKNKDTNGLQSLHIACSKGHLEIVKLLLNHDNNMINERDNDGRTPLFTACENNKENIVCMLLEHKANVNQTNVKGESPLYKACHIGDEKIVGLLLDNAAKVNEQSDNGFSPLYIASMNGKLNCVEILLDNKAEINLATKQAWTPFLISCSKGHLEICQLLHIKGANINTGDNSSSTPLHVACREKHERIVRFLVEHNANINAVNTKKETPLYIACVKECFDIVDLLLYYHADVNICEEYGNSPLHAACLKGNKQIVQLLLDKKADIHKRNKAGKTACDVVQQQVQGREADNMVDMLNQYKAK</sequence>
<evidence type="ECO:0000259" key="5">
    <source>
        <dbReference type="Pfam" id="PF20720"/>
    </source>
</evidence>
<dbReference type="PANTHER" id="PTHR24198">
    <property type="entry name" value="ANKYRIN REPEAT AND PROTEIN KINASE DOMAIN-CONTAINING PROTEIN"/>
    <property type="match status" value="1"/>
</dbReference>
<keyword evidence="4" id="KW-0812">Transmembrane</keyword>
<keyword evidence="1" id="KW-0677">Repeat</keyword>
<feature type="repeat" description="ANK" evidence="3">
    <location>
        <begin position="973"/>
        <end position="1005"/>
    </location>
</feature>
<feature type="transmembrane region" description="Helical" evidence="4">
    <location>
        <begin position="12"/>
        <end position="30"/>
    </location>
</feature>
<dbReference type="PROSITE" id="PS50297">
    <property type="entry name" value="ANK_REP_REGION"/>
    <property type="match status" value="7"/>
</dbReference>
<protein>
    <recommendedName>
        <fullName evidence="5">Novel STAND NTPase 3 domain-containing protein</fullName>
    </recommendedName>
</protein>
<evidence type="ECO:0000256" key="3">
    <source>
        <dbReference type="PROSITE-ProRule" id="PRU00023"/>
    </source>
</evidence>
<dbReference type="PANTHER" id="PTHR24198:SF165">
    <property type="entry name" value="ANKYRIN REPEAT-CONTAINING PROTEIN-RELATED"/>
    <property type="match status" value="1"/>
</dbReference>